<dbReference type="Pfam" id="PF21205">
    <property type="entry name" value="Rep3_C"/>
    <property type="match status" value="1"/>
</dbReference>
<proteinExistence type="inferred from homology"/>
<dbReference type="Pfam" id="PF01051">
    <property type="entry name" value="Rep3_N"/>
    <property type="match status" value="1"/>
</dbReference>
<dbReference type="AlphaFoldDB" id="A0A2U3AGQ7"/>
<evidence type="ECO:0000259" key="2">
    <source>
        <dbReference type="Pfam" id="PF01051"/>
    </source>
</evidence>
<dbReference type="GO" id="GO:0006270">
    <property type="term" value="P:DNA replication initiation"/>
    <property type="evidence" value="ECO:0007669"/>
    <property type="project" value="InterPro"/>
</dbReference>
<evidence type="ECO:0000256" key="1">
    <source>
        <dbReference type="ARBA" id="ARBA00038283"/>
    </source>
</evidence>
<dbReference type="Proteomes" id="UP000245938">
    <property type="component" value="Unassembled WGS sequence"/>
</dbReference>
<dbReference type="EMBL" id="QFVR01000031">
    <property type="protein sequence ID" value="PWI23733.1"/>
    <property type="molecule type" value="Genomic_DNA"/>
</dbReference>
<feature type="domain" description="Initiator Rep protein WH1" evidence="2">
    <location>
        <begin position="19"/>
        <end position="166"/>
    </location>
</feature>
<dbReference type="InterPro" id="IPR010931">
    <property type="entry name" value="L_lactis_RepB_C"/>
</dbReference>
<keyword evidence="5" id="KW-1185">Reference proteome</keyword>
<comment type="similarity">
    <text evidence="1">Belongs to the initiator RepB protein family.</text>
</comment>
<comment type="caution">
    <text evidence="4">The sequence shown here is derived from an EMBL/GenBank/DDBJ whole genome shotgun (WGS) entry which is preliminary data.</text>
</comment>
<dbReference type="RefSeq" id="WP_109307336.1">
    <property type="nucleotide sequence ID" value="NZ_BJUF01000080.1"/>
</dbReference>
<organism evidence="4 5">
    <name type="scientific">Kurthia sibirica</name>
    <dbReference type="NCBI Taxonomy" id="202750"/>
    <lineage>
        <taxon>Bacteria</taxon>
        <taxon>Bacillati</taxon>
        <taxon>Bacillota</taxon>
        <taxon>Bacilli</taxon>
        <taxon>Bacillales</taxon>
        <taxon>Caryophanaceae</taxon>
        <taxon>Kurthia</taxon>
    </lineage>
</organism>
<evidence type="ECO:0000313" key="5">
    <source>
        <dbReference type="Proteomes" id="UP000245938"/>
    </source>
</evidence>
<protein>
    <submittedName>
        <fullName evidence="4">RepB protein</fullName>
    </submittedName>
</protein>
<sequence>MSVILSERRENLKEISNRKVVEHNDLITGVAKMDKTPIKIFELAVSCIDTKNPPENNSVCLTKKTLFAFFDVTDTNKNFRFKKVIEEMQNQIFLINKKTSKGNTYERVVPIPSIKWSDFDDIVTFRFDESVMPYLLDLKDNFTQFALMDIMEMTSKYSIILYKWIMMKYNQFTHYEQGAKRTEQQLESYRNPVMEVAELRRLTDTLTQYKQFSDFEKRVLKPAIDEINEHTRFAITYDKIKKGRSVIAVKFYGARKEIPEPFYKQEQQDPAYTQAESLKKQQEVQDFIDLQQNPYTLALLNTQLIGVRDMTDIELMVTLYRKVYPLYDQLAEKVNRYEVERHLLYVKEKQQAYSKENIAKYLYKAISSYLKTI</sequence>
<feature type="domain" description="Lactococcus lactis RepB C-terminal" evidence="3">
    <location>
        <begin position="260"/>
        <end position="373"/>
    </location>
</feature>
<dbReference type="SUPFAM" id="SSF46785">
    <property type="entry name" value="Winged helix' DNA-binding domain"/>
    <property type="match status" value="2"/>
</dbReference>
<dbReference type="InterPro" id="IPR000525">
    <property type="entry name" value="Initiator_Rep_WH1"/>
</dbReference>
<dbReference type="Pfam" id="PF06430">
    <property type="entry name" value="L_lactis_RepB_C"/>
    <property type="match status" value="1"/>
</dbReference>
<accession>A0A2U3AGQ7</accession>
<dbReference type="OrthoDB" id="9765378at2"/>
<dbReference type="InterPro" id="IPR036388">
    <property type="entry name" value="WH-like_DNA-bd_sf"/>
</dbReference>
<gene>
    <name evidence="4" type="ORF">DEX24_15685</name>
</gene>
<name>A0A2U3AGQ7_9BACL</name>
<reference evidence="4 5" key="1">
    <citation type="submission" date="2018-05" db="EMBL/GenBank/DDBJ databases">
        <title>Kurthia sibirica genome sequence.</title>
        <authorList>
            <person name="Maclea K.S."/>
            <person name="Goen A.E."/>
        </authorList>
    </citation>
    <scope>NUCLEOTIDE SEQUENCE [LARGE SCALE GENOMIC DNA]</scope>
    <source>
        <strain evidence="4 5">ATCC 49154</strain>
    </source>
</reference>
<evidence type="ECO:0000313" key="4">
    <source>
        <dbReference type="EMBL" id="PWI23733.1"/>
    </source>
</evidence>
<dbReference type="Gene3D" id="1.10.10.10">
    <property type="entry name" value="Winged helix-like DNA-binding domain superfamily/Winged helix DNA-binding domain"/>
    <property type="match status" value="2"/>
</dbReference>
<dbReference type="InterPro" id="IPR036390">
    <property type="entry name" value="WH_DNA-bd_sf"/>
</dbReference>
<dbReference type="GO" id="GO:0003887">
    <property type="term" value="F:DNA-directed DNA polymerase activity"/>
    <property type="evidence" value="ECO:0007669"/>
    <property type="project" value="InterPro"/>
</dbReference>
<evidence type="ECO:0000259" key="3">
    <source>
        <dbReference type="Pfam" id="PF06430"/>
    </source>
</evidence>